<evidence type="ECO:0000256" key="1">
    <source>
        <dbReference type="ARBA" id="ARBA00004651"/>
    </source>
</evidence>
<evidence type="ECO:0000256" key="12">
    <source>
        <dbReference type="SAM" id="Phobius"/>
    </source>
</evidence>
<dbReference type="PANTHER" id="PTHR24248:SF125">
    <property type="entry name" value="DOPAMINE D2-LIKE RECEPTOR"/>
    <property type="match status" value="1"/>
</dbReference>
<dbReference type="PRINTS" id="PR00237">
    <property type="entry name" value="GPCRRHODOPSN"/>
</dbReference>
<dbReference type="Gene3D" id="1.20.1070.10">
    <property type="entry name" value="Rhodopsin 7-helix transmembrane proteins"/>
    <property type="match status" value="2"/>
</dbReference>
<keyword evidence="3 10" id="KW-0812">Transmembrane</keyword>
<evidence type="ECO:0000256" key="2">
    <source>
        <dbReference type="ARBA" id="ARBA00022475"/>
    </source>
</evidence>
<feature type="transmembrane region" description="Helical" evidence="12">
    <location>
        <begin position="188"/>
        <end position="207"/>
    </location>
</feature>
<evidence type="ECO:0000256" key="10">
    <source>
        <dbReference type="RuleBase" id="RU000688"/>
    </source>
</evidence>
<evidence type="ECO:0000256" key="6">
    <source>
        <dbReference type="ARBA" id="ARBA00023136"/>
    </source>
</evidence>
<dbReference type="Proteomes" id="UP000887568">
    <property type="component" value="Unplaced"/>
</dbReference>
<keyword evidence="2" id="KW-1003">Cell membrane</keyword>
<evidence type="ECO:0000313" key="14">
    <source>
        <dbReference type="EnsemblMetazoa" id="XP_038050096.1"/>
    </source>
</evidence>
<feature type="region of interest" description="Disordered" evidence="11">
    <location>
        <begin position="345"/>
        <end position="377"/>
    </location>
</feature>
<evidence type="ECO:0000256" key="9">
    <source>
        <dbReference type="ARBA" id="ARBA00023224"/>
    </source>
</evidence>
<keyword evidence="6 12" id="KW-0472">Membrane</keyword>
<dbReference type="InterPro" id="IPR000276">
    <property type="entry name" value="GPCR_Rhodpsn"/>
</dbReference>
<keyword evidence="4 12" id="KW-1133">Transmembrane helix</keyword>
<dbReference type="GeneID" id="119723489"/>
<comment type="subcellular location">
    <subcellularLocation>
        <location evidence="1">Cell membrane</location>
        <topology evidence="1">Multi-pass membrane protein</topology>
    </subcellularLocation>
</comment>
<dbReference type="GO" id="GO:0001591">
    <property type="term" value="F:dopamine neurotransmitter receptor activity, coupled via Gi/Go"/>
    <property type="evidence" value="ECO:0007669"/>
    <property type="project" value="TreeGrafter"/>
</dbReference>
<keyword evidence="7" id="KW-1015">Disulfide bond</keyword>
<evidence type="ECO:0000259" key="13">
    <source>
        <dbReference type="PROSITE" id="PS50262"/>
    </source>
</evidence>
<feature type="transmembrane region" description="Helical" evidence="12">
    <location>
        <begin position="69"/>
        <end position="93"/>
    </location>
</feature>
<proteinExistence type="inferred from homology"/>
<keyword evidence="15" id="KW-1185">Reference proteome</keyword>
<evidence type="ECO:0000256" key="11">
    <source>
        <dbReference type="SAM" id="MobiDB-lite"/>
    </source>
</evidence>
<name>A0A913ZGB7_PATMI</name>
<evidence type="ECO:0000256" key="3">
    <source>
        <dbReference type="ARBA" id="ARBA00022692"/>
    </source>
</evidence>
<keyword evidence="5 10" id="KW-0297">G-protein coupled receptor</keyword>
<dbReference type="PANTHER" id="PTHR24248">
    <property type="entry name" value="ADRENERGIC RECEPTOR-RELATED G-PROTEIN COUPLED RECEPTOR"/>
    <property type="match status" value="1"/>
</dbReference>
<sequence>MELLPQALVHQESLLTRELAPLEDLPDIIAMSSLQPITTAAPPYDVTLPPNVTLEPMTMTDVHVPTDHWIFLSLLSIIFVSVIGNVLVCLAIVTERKLHSATNYFLLSMAVADLMVALLVMPMALVKYIAGVWLLGPSMCNIWVMLDVLSCTSSIMHICTISLDRYLAICNPFSTQRHSRFQTPSKIVIVWMISILLCSPIFVLGFISTAEVLDVGVCALTNRLFMIYGSIIAFFIPLVIIVVTYSRTAHVLNKKARAFAKPRTRTLSQESSESMNHKTPCILHKALPCFFQCLDANANSINEYSSDDSSAKLPQDDERPASHNDQIRCLKAETLTLNRSPRILRHAGHGDTAPEKKVLEMRRSTSRTTRKGNSSKINTERRASKVLGLVFAAFVIGWTPFFVTNFLYALCPSCNIDPTLFSIFEWLGWSSSMVNPFIYTIFNKTFQKTFWKLLTCRLRRKGIRHLSLKRGTFIIIDVKPQSPKLESV</sequence>
<feature type="transmembrane region" description="Helical" evidence="12">
    <location>
        <begin position="386"/>
        <end position="408"/>
    </location>
</feature>
<evidence type="ECO:0000256" key="4">
    <source>
        <dbReference type="ARBA" id="ARBA00022989"/>
    </source>
</evidence>
<feature type="transmembrane region" description="Helical" evidence="12">
    <location>
        <begin position="420"/>
        <end position="442"/>
    </location>
</feature>
<feature type="transmembrane region" description="Helical" evidence="12">
    <location>
        <begin position="227"/>
        <end position="245"/>
    </location>
</feature>
<dbReference type="GO" id="GO:0004930">
    <property type="term" value="F:G protein-coupled receptor activity"/>
    <property type="evidence" value="ECO:0007669"/>
    <property type="project" value="UniProtKB-KW"/>
</dbReference>
<keyword evidence="9 10" id="KW-0807">Transducer</keyword>
<feature type="transmembrane region" description="Helical" evidence="12">
    <location>
        <begin position="105"/>
        <end position="130"/>
    </location>
</feature>
<dbReference type="EnsemblMetazoa" id="XM_038194168.1">
    <property type="protein sequence ID" value="XP_038050096.1"/>
    <property type="gene ID" value="LOC119723489"/>
</dbReference>
<dbReference type="RefSeq" id="XP_038050096.1">
    <property type="nucleotide sequence ID" value="XM_038194168.1"/>
</dbReference>
<reference evidence="14" key="1">
    <citation type="submission" date="2022-11" db="UniProtKB">
        <authorList>
            <consortium name="EnsemblMetazoa"/>
        </authorList>
    </citation>
    <scope>IDENTIFICATION</scope>
</reference>
<dbReference type="GO" id="GO:0005886">
    <property type="term" value="C:plasma membrane"/>
    <property type="evidence" value="ECO:0007669"/>
    <property type="project" value="UniProtKB-SubCell"/>
</dbReference>
<feature type="domain" description="G-protein coupled receptors family 1 profile" evidence="13">
    <location>
        <begin position="84"/>
        <end position="439"/>
    </location>
</feature>
<evidence type="ECO:0000256" key="5">
    <source>
        <dbReference type="ARBA" id="ARBA00023040"/>
    </source>
</evidence>
<feature type="compositionally biased region" description="Basic and acidic residues" evidence="11">
    <location>
        <begin position="348"/>
        <end position="363"/>
    </location>
</feature>
<dbReference type="PROSITE" id="PS50262">
    <property type="entry name" value="G_PROTEIN_RECEP_F1_2"/>
    <property type="match status" value="1"/>
</dbReference>
<evidence type="ECO:0000256" key="7">
    <source>
        <dbReference type="ARBA" id="ARBA00023157"/>
    </source>
</evidence>
<organism evidence="14 15">
    <name type="scientific">Patiria miniata</name>
    <name type="common">Bat star</name>
    <name type="synonym">Asterina miniata</name>
    <dbReference type="NCBI Taxonomy" id="46514"/>
    <lineage>
        <taxon>Eukaryota</taxon>
        <taxon>Metazoa</taxon>
        <taxon>Echinodermata</taxon>
        <taxon>Eleutherozoa</taxon>
        <taxon>Asterozoa</taxon>
        <taxon>Asteroidea</taxon>
        <taxon>Valvatacea</taxon>
        <taxon>Valvatida</taxon>
        <taxon>Asterinidae</taxon>
        <taxon>Patiria</taxon>
    </lineage>
</organism>
<comment type="similarity">
    <text evidence="10">Belongs to the G-protein coupled receptor 1 family.</text>
</comment>
<dbReference type="AlphaFoldDB" id="A0A913ZGB7"/>
<evidence type="ECO:0000256" key="8">
    <source>
        <dbReference type="ARBA" id="ARBA00023170"/>
    </source>
</evidence>
<keyword evidence="8 10" id="KW-0675">Receptor</keyword>
<dbReference type="GO" id="GO:0045202">
    <property type="term" value="C:synapse"/>
    <property type="evidence" value="ECO:0007669"/>
    <property type="project" value="GOC"/>
</dbReference>
<dbReference type="OrthoDB" id="10034726at2759"/>
<dbReference type="SUPFAM" id="SSF81321">
    <property type="entry name" value="Family A G protein-coupled receptor-like"/>
    <property type="match status" value="1"/>
</dbReference>
<accession>A0A913ZGB7</accession>
<evidence type="ECO:0000313" key="15">
    <source>
        <dbReference type="Proteomes" id="UP000887568"/>
    </source>
</evidence>
<protein>
    <recommendedName>
        <fullName evidence="13">G-protein coupled receptors family 1 profile domain-containing protein</fullName>
    </recommendedName>
</protein>
<feature type="transmembrane region" description="Helical" evidence="12">
    <location>
        <begin position="142"/>
        <end position="167"/>
    </location>
</feature>
<dbReference type="InterPro" id="IPR017452">
    <property type="entry name" value="GPCR_Rhodpsn_7TM"/>
</dbReference>
<dbReference type="OMA" id="WTHSGRV"/>
<dbReference type="FunFam" id="1.20.1070.10:FF:000523">
    <property type="entry name" value="5-hydroxytryptamine receptor 2B"/>
    <property type="match status" value="1"/>
</dbReference>
<dbReference type="SMART" id="SM01381">
    <property type="entry name" value="7TM_GPCR_Srsx"/>
    <property type="match status" value="1"/>
</dbReference>
<dbReference type="PROSITE" id="PS00237">
    <property type="entry name" value="G_PROTEIN_RECEP_F1_1"/>
    <property type="match status" value="1"/>
</dbReference>
<dbReference type="Pfam" id="PF00001">
    <property type="entry name" value="7tm_1"/>
    <property type="match status" value="1"/>
</dbReference>